<accession>A0A2N4UNJ1</accession>
<organism evidence="1 2">
    <name type="scientific">Photobacterium carnosum</name>
    <dbReference type="NCBI Taxonomy" id="2023717"/>
    <lineage>
        <taxon>Bacteria</taxon>
        <taxon>Pseudomonadati</taxon>
        <taxon>Pseudomonadota</taxon>
        <taxon>Gammaproteobacteria</taxon>
        <taxon>Vibrionales</taxon>
        <taxon>Vibrionaceae</taxon>
        <taxon>Photobacterium</taxon>
    </lineage>
</organism>
<proteinExistence type="predicted"/>
<evidence type="ECO:0000313" key="1">
    <source>
        <dbReference type="EMBL" id="PLC56579.1"/>
    </source>
</evidence>
<dbReference type="EMBL" id="NPIB01000027">
    <property type="protein sequence ID" value="PLC56579.1"/>
    <property type="molecule type" value="Genomic_DNA"/>
</dbReference>
<gene>
    <name evidence="1" type="ORF">CIK00_17300</name>
</gene>
<keyword evidence="2" id="KW-1185">Reference proteome</keyword>
<dbReference type="AlphaFoldDB" id="A0A2N4UNJ1"/>
<dbReference type="RefSeq" id="WP_101769899.1">
    <property type="nucleotide sequence ID" value="NZ_NPIB01000027.1"/>
</dbReference>
<evidence type="ECO:0000313" key="2">
    <source>
        <dbReference type="Proteomes" id="UP000234420"/>
    </source>
</evidence>
<reference evidence="1 2" key="1">
    <citation type="journal article" date="2018" name="Syst. Appl. Microbiol.">
        <title>Photobacterium carnosum sp. nov., isolated from spoiled modified atmosphere packaged poultry meat.</title>
        <authorList>
            <person name="Hilgarth M."/>
            <person name="Fuertes S."/>
            <person name="Ehrmann M."/>
            <person name="Vogel R.F."/>
        </authorList>
    </citation>
    <scope>NUCLEOTIDE SEQUENCE [LARGE SCALE GENOMIC DNA]</scope>
    <source>
        <strain evidence="1 2">TMW 2.2021</strain>
    </source>
</reference>
<dbReference type="Proteomes" id="UP000234420">
    <property type="component" value="Unassembled WGS sequence"/>
</dbReference>
<sequence length="78" mass="8859">MAYSAIRFEQPQIVHTASSSEINKLVIQYHVKDLKSYIRGEETKEGAKCSFQQLQAIGLTPCEIAKKTKCRLKELIFA</sequence>
<comment type="caution">
    <text evidence="1">The sequence shown here is derived from an EMBL/GenBank/DDBJ whole genome shotgun (WGS) entry which is preliminary data.</text>
</comment>
<protein>
    <submittedName>
        <fullName evidence="1">Uncharacterized protein</fullName>
    </submittedName>
</protein>
<name>A0A2N4UNJ1_9GAMM</name>